<evidence type="ECO:0000313" key="2">
    <source>
        <dbReference type="Proteomes" id="UP000831701"/>
    </source>
</evidence>
<feature type="non-terminal residue" evidence="1">
    <location>
        <position position="203"/>
    </location>
</feature>
<dbReference type="EMBL" id="CM041552">
    <property type="protein sequence ID" value="KAI3354714.1"/>
    <property type="molecule type" value="Genomic_DNA"/>
</dbReference>
<gene>
    <name evidence="1" type="ORF">L3Q82_019205</name>
</gene>
<proteinExistence type="predicted"/>
<protein>
    <submittedName>
        <fullName evidence="1">Uncharacterized protein</fullName>
    </submittedName>
</protein>
<accession>A0ACB8VH16</accession>
<name>A0ACB8VH16_9TELE</name>
<reference evidence="1" key="1">
    <citation type="submission" date="2022-04" db="EMBL/GenBank/DDBJ databases">
        <title>Jade perch genome.</title>
        <authorList>
            <person name="Chao B."/>
        </authorList>
    </citation>
    <scope>NUCLEOTIDE SEQUENCE</scope>
    <source>
        <strain evidence="1">CB-2022</strain>
    </source>
</reference>
<sequence length="203" mass="22404">MSPFLYSLLTHDCRPADSSNTIIKFADDTTVIGLIKDSDEACLQGGASSSWESTSPRDLTWTTGCSKLVKEGSPAPFLPEDSEEEPPVLRHPGELLPLHHRKHPDQLHHSQSGTGAAPLQTGRRCRGLVKAAQRIAGAPLPSIEDIYRKRCLKRAGKIIKDSSHPAHRLFTLLPSGKRYRSARTKTTRFLNSFFPTAVRLLNS</sequence>
<keyword evidence="2" id="KW-1185">Reference proteome</keyword>
<comment type="caution">
    <text evidence="1">The sequence shown here is derived from an EMBL/GenBank/DDBJ whole genome shotgun (WGS) entry which is preliminary data.</text>
</comment>
<dbReference type="Proteomes" id="UP000831701">
    <property type="component" value="Chromosome 22"/>
</dbReference>
<evidence type="ECO:0000313" key="1">
    <source>
        <dbReference type="EMBL" id="KAI3354714.1"/>
    </source>
</evidence>
<organism evidence="1 2">
    <name type="scientific">Scortum barcoo</name>
    <name type="common">barcoo grunter</name>
    <dbReference type="NCBI Taxonomy" id="214431"/>
    <lineage>
        <taxon>Eukaryota</taxon>
        <taxon>Metazoa</taxon>
        <taxon>Chordata</taxon>
        <taxon>Craniata</taxon>
        <taxon>Vertebrata</taxon>
        <taxon>Euteleostomi</taxon>
        <taxon>Actinopterygii</taxon>
        <taxon>Neopterygii</taxon>
        <taxon>Teleostei</taxon>
        <taxon>Neoteleostei</taxon>
        <taxon>Acanthomorphata</taxon>
        <taxon>Eupercaria</taxon>
        <taxon>Centrarchiformes</taxon>
        <taxon>Terapontoidei</taxon>
        <taxon>Terapontidae</taxon>
        <taxon>Scortum</taxon>
    </lineage>
</organism>